<dbReference type="EMBL" id="MN740788">
    <property type="protein sequence ID" value="QHU11730.1"/>
    <property type="molecule type" value="Genomic_DNA"/>
</dbReference>
<evidence type="ECO:0008006" key="2">
    <source>
        <dbReference type="Google" id="ProtNLM"/>
    </source>
</evidence>
<protein>
    <recommendedName>
        <fullName evidence="2">Glycosyltransferase</fullName>
    </recommendedName>
</protein>
<organism evidence="1">
    <name type="scientific">viral metagenome</name>
    <dbReference type="NCBI Taxonomy" id="1070528"/>
    <lineage>
        <taxon>unclassified sequences</taxon>
        <taxon>metagenomes</taxon>
        <taxon>organismal metagenomes</taxon>
    </lineage>
</organism>
<dbReference type="CDD" id="cd22997">
    <property type="entry name" value="GT_LH"/>
    <property type="match status" value="1"/>
</dbReference>
<proteinExistence type="predicted"/>
<name>A0A6C0K4J9_9ZZZZ</name>
<accession>A0A6C0K4J9</accession>
<sequence length="270" mass="31538">MKLLVYATHSEGYFELLKKQAMDLGYDLVVIGWGSSWKGFFHRFHLYVEYLRDLENPKELVVINDAFDVLVLRPPEDVETIYHQHAKPCLWMVENEEDKNLITQMGRFLFQPPSRWMSRRWNLNGGSYMGTVEGLLQILGRFLDRYGSDENNHTLDDQMIVNKHCEEPFFKDLVALDHTNEIFGYCGSTNAIDRTALNYKLGDQDTIIQHRVTGKTPCFLVSVGGADMNPLTMPLFRFKSYRWMGYLMEKMKYDPRCLENVLRSHLQSTS</sequence>
<evidence type="ECO:0000313" key="1">
    <source>
        <dbReference type="EMBL" id="QHU11730.1"/>
    </source>
</evidence>
<reference evidence="1" key="1">
    <citation type="journal article" date="2020" name="Nature">
        <title>Giant virus diversity and host interactions through global metagenomics.</title>
        <authorList>
            <person name="Schulz F."/>
            <person name="Roux S."/>
            <person name="Paez-Espino D."/>
            <person name="Jungbluth S."/>
            <person name="Walsh D.A."/>
            <person name="Denef V.J."/>
            <person name="McMahon K.D."/>
            <person name="Konstantinidis K.T."/>
            <person name="Eloe-Fadrosh E.A."/>
            <person name="Kyrpides N.C."/>
            <person name="Woyke T."/>
        </authorList>
    </citation>
    <scope>NUCLEOTIDE SEQUENCE</scope>
    <source>
        <strain evidence="1">GVMAG-S-1101169-75</strain>
    </source>
</reference>
<dbReference type="AlphaFoldDB" id="A0A6C0K4J9"/>